<comment type="subunit">
    <text evidence="9">Forms a complex with SecF. Part of the essential Sec protein translocation apparatus which comprises SecA, SecYEG and auxiliary proteins SecDF. Other proteins may also be involved.</text>
</comment>
<evidence type="ECO:0000256" key="1">
    <source>
        <dbReference type="ARBA" id="ARBA00004651"/>
    </source>
</evidence>
<evidence type="ECO:0000313" key="15">
    <source>
        <dbReference type="Proteomes" id="UP000824259"/>
    </source>
</evidence>
<dbReference type="NCBIfam" id="TIGR00916">
    <property type="entry name" value="2A0604s01"/>
    <property type="match status" value="1"/>
</dbReference>
<protein>
    <recommendedName>
        <fullName evidence="9 10">Multifunctional fusion protein</fullName>
    </recommendedName>
    <domain>
        <recommendedName>
            <fullName evidence="9">Protein translocase subunit SecD</fullName>
        </recommendedName>
    </domain>
    <domain>
        <recommendedName>
            <fullName evidence="10">Protein-export membrane protein SecF</fullName>
        </recommendedName>
    </domain>
</protein>
<feature type="transmembrane region" description="Helical" evidence="9">
    <location>
        <begin position="572"/>
        <end position="593"/>
    </location>
</feature>
<name>A0A9D2L541_9BACT</name>
<feature type="transmembrane region" description="Helical" evidence="9">
    <location>
        <begin position="873"/>
        <end position="894"/>
    </location>
</feature>
<feature type="transmembrane region" description="Helical" evidence="9">
    <location>
        <begin position="700"/>
        <end position="718"/>
    </location>
</feature>
<dbReference type="InterPro" id="IPR048634">
    <property type="entry name" value="SecD_SecF_C"/>
</dbReference>
<feature type="domain" description="Protein export membrane protein SecD/SecF C-terminal" evidence="11">
    <location>
        <begin position="499"/>
        <end position="669"/>
    </location>
</feature>
<comment type="similarity">
    <text evidence="9">Belongs to the SecD/SecF family. SecD subfamily.</text>
</comment>
<evidence type="ECO:0000256" key="9">
    <source>
        <dbReference type="HAMAP-Rule" id="MF_01463"/>
    </source>
</evidence>
<keyword evidence="5 9" id="KW-0653">Protein transport</keyword>
<evidence type="ECO:0000259" key="12">
    <source>
        <dbReference type="Pfam" id="PF21760"/>
    </source>
</evidence>
<comment type="subunit">
    <text evidence="10">Forms a complex with SecD. Part of the essential Sec protein translocation apparatus which comprises SecA, SecYEG and auxiliary proteins SecDF. Other proteins may also be involved.</text>
</comment>
<feature type="transmembrane region" description="Helical" evidence="9">
    <location>
        <begin position="518"/>
        <end position="538"/>
    </location>
</feature>
<comment type="caution">
    <text evidence="9">Lacks conserved residue(s) required for the propagation of feature annotation.</text>
</comment>
<feature type="transmembrane region" description="Helical" evidence="9">
    <location>
        <begin position="642"/>
        <end position="666"/>
    </location>
</feature>
<feature type="transmembrane region" description="Helical" evidence="9">
    <location>
        <begin position="900"/>
        <end position="923"/>
    </location>
</feature>
<comment type="function">
    <text evidence="9">Part of the Sec protein translocase complex. Interacts with the SecYEG preprotein conducting channel. SecDF uses the proton motive force (PMF) to complete protein translocation after the ATP-dependent function of SecA.</text>
</comment>
<sequence>MQGKGFIKLIAILLVIACVYQLSFSWKTRRVEKKAAEYAAAVSDVDSIRDEAERFYLDSVQNKPVYNLGFISFTYKEIKEKEINLGLDLKGGMNVMLEVQVEDVLKALAGESASDPAFVEAIARANQAMREGSGNYIGDFARTYREISGGTPLAALFISPDRKDITPNSTDSEVEKILQEETDAAIDASFNILRSRIDHFGVTQPNIQRLPNSHRILVELPGVKEPERVRKLLQGTASLEFWTTYNASELASALNRVDDLLRTMGVEEVSETVETGVPAESEAVVEEAVIAEETTEGTTTDLIAEVQESEVPDSTQMDEALISSRKDHPLFSRLNPMYAGGAVIGAASAADTATVMKYLRMDAVRELLPSDLLLKWDIKGDPKANGMFYLYALKVSTPDGKAPMDGGVVVDARETYAERGAEAKVSMSMNAEGIQNWARLTGENVGRAIAIVLDGYVYSAPVVRQKIEGGSSEISGNFTIQEAKDLANVLKSGKVPAPARIIQDTVVGPSLGQESINAGMFSFLIAFILVLLYMGLYYKTAGWMADLALLFNVFLLFGVLVSFGAVLTLPGIAGIVLTMGMAVDANVIIYERIKEELRGGKGLSLAIKEGFSKAYSAIIDGNLTTIITGIILFVFGNGPVQGFATTLIIGILTSLFSSIFITRLLIEAIVNKWGKMSFSCKWSQNLLAHPNIDFLGKRKISYIVTLALVVLSCISFAVRGLNMGAEFTGGRAYVVRFDQPVQAEDVRAKLETAFSGYEDAANVSFEVKQYGNENQMRIVTQYKYDDTSDGATAEVDRILYDALKPLYSYDITFDNFRNTQNDVNGILTADMIGPSIANDMTWGAIWSVLFSLIAIGLYIALRFKKWQMATSATVSLAFNALLVIGIFSMFYGLLPFNLEINQAFIAAILTIIGYSINDTVVVFDRIREYMHLYPKRNLRETVDGALNSTLSRTLNTSGTTLVTLLAIFFFGGETIRGFIFALALGVIIGTLSTLFIATPVAYSLMKRKKSE</sequence>
<evidence type="ECO:0000259" key="13">
    <source>
        <dbReference type="Pfam" id="PF22599"/>
    </source>
</evidence>
<evidence type="ECO:0000256" key="5">
    <source>
        <dbReference type="ARBA" id="ARBA00022927"/>
    </source>
</evidence>
<reference evidence="14" key="2">
    <citation type="submission" date="2021-04" db="EMBL/GenBank/DDBJ databases">
        <authorList>
            <person name="Gilroy R."/>
        </authorList>
    </citation>
    <scope>NUCLEOTIDE SEQUENCE</scope>
    <source>
        <strain evidence="14">CHK169-11906</strain>
    </source>
</reference>
<gene>
    <name evidence="14" type="primary">secDF</name>
    <name evidence="9" type="synonym">secD</name>
    <name evidence="10" type="synonym">secF</name>
    <name evidence="14" type="ORF">H9779_07860</name>
</gene>
<keyword evidence="8 9" id="KW-0472">Membrane</keyword>
<evidence type="ECO:0000256" key="3">
    <source>
        <dbReference type="ARBA" id="ARBA00022475"/>
    </source>
</evidence>
<feature type="domain" description="Protein translocase subunit SecDF P1" evidence="12">
    <location>
        <begin position="187"/>
        <end position="243"/>
    </location>
</feature>
<evidence type="ECO:0000256" key="2">
    <source>
        <dbReference type="ARBA" id="ARBA00022448"/>
    </source>
</evidence>
<evidence type="ECO:0000256" key="4">
    <source>
        <dbReference type="ARBA" id="ARBA00022692"/>
    </source>
</evidence>
<dbReference type="InterPro" id="IPR048631">
    <property type="entry name" value="SecD_1st"/>
</dbReference>
<evidence type="ECO:0000256" key="6">
    <source>
        <dbReference type="ARBA" id="ARBA00022989"/>
    </source>
</evidence>
<dbReference type="Pfam" id="PF02355">
    <property type="entry name" value="SecD_SecF_C"/>
    <property type="match status" value="2"/>
</dbReference>
<dbReference type="FunFam" id="1.20.1640.10:FF:000004">
    <property type="entry name" value="Protein translocase subunit SecD"/>
    <property type="match status" value="1"/>
</dbReference>
<organism evidence="14 15">
    <name type="scientific">Candidatus Alistipes avicola</name>
    <dbReference type="NCBI Taxonomy" id="2838432"/>
    <lineage>
        <taxon>Bacteria</taxon>
        <taxon>Pseudomonadati</taxon>
        <taxon>Bacteroidota</taxon>
        <taxon>Bacteroidia</taxon>
        <taxon>Bacteroidales</taxon>
        <taxon>Rikenellaceae</taxon>
        <taxon>Alistipes</taxon>
    </lineage>
</organism>
<dbReference type="InterPro" id="IPR055344">
    <property type="entry name" value="SecD_SecF_C_bact"/>
</dbReference>
<dbReference type="InterPro" id="IPR005791">
    <property type="entry name" value="SecD"/>
</dbReference>
<dbReference type="GO" id="GO:0043952">
    <property type="term" value="P:protein transport by the Sec complex"/>
    <property type="evidence" value="ECO:0007669"/>
    <property type="project" value="UniProtKB-UniRule"/>
</dbReference>
<dbReference type="InterPro" id="IPR022645">
    <property type="entry name" value="SecD/SecF_bac"/>
</dbReference>
<feature type="transmembrane region" description="Helical" evidence="9">
    <location>
        <begin position="614"/>
        <end position="636"/>
    </location>
</feature>
<comment type="similarity">
    <text evidence="10">Belongs to the SecD/SecF family. SecF subfamily.</text>
</comment>
<feature type="domain" description="Protein export membrane protein SecD/SecF C-terminal" evidence="11">
    <location>
        <begin position="825"/>
        <end position="1006"/>
    </location>
</feature>
<evidence type="ECO:0000256" key="10">
    <source>
        <dbReference type="HAMAP-Rule" id="MF_01464"/>
    </source>
</evidence>
<keyword evidence="7 9" id="KW-0811">Translocation</keyword>
<dbReference type="GO" id="GO:0015450">
    <property type="term" value="F:protein-transporting ATPase activity"/>
    <property type="evidence" value="ECO:0007669"/>
    <property type="project" value="InterPro"/>
</dbReference>
<feature type="domain" description="SecDF P1 head subdomain" evidence="13">
    <location>
        <begin position="402"/>
        <end position="497"/>
    </location>
</feature>
<dbReference type="AlphaFoldDB" id="A0A9D2L541"/>
<feature type="transmembrane region" description="Helical" evidence="9">
    <location>
        <begin position="978"/>
        <end position="1002"/>
    </location>
</feature>
<dbReference type="PANTHER" id="PTHR30081">
    <property type="entry name" value="PROTEIN-EXPORT MEMBRANE PROTEIN SEC"/>
    <property type="match status" value="1"/>
</dbReference>
<dbReference type="NCBIfam" id="TIGR00966">
    <property type="entry name" value="transloc_SecF"/>
    <property type="match status" value="1"/>
</dbReference>
<reference evidence="14" key="1">
    <citation type="journal article" date="2021" name="PeerJ">
        <title>Extensive microbial diversity within the chicken gut microbiome revealed by metagenomics and culture.</title>
        <authorList>
            <person name="Gilroy R."/>
            <person name="Ravi A."/>
            <person name="Getino M."/>
            <person name="Pursley I."/>
            <person name="Horton D.L."/>
            <person name="Alikhan N.F."/>
            <person name="Baker D."/>
            <person name="Gharbi K."/>
            <person name="Hall N."/>
            <person name="Watson M."/>
            <person name="Adriaenssens E.M."/>
            <person name="Foster-Nyarko E."/>
            <person name="Jarju S."/>
            <person name="Secka A."/>
            <person name="Antonio M."/>
            <person name="Oren A."/>
            <person name="Chaudhuri R.R."/>
            <person name="La Ragione R."/>
            <person name="Hildebrand F."/>
            <person name="Pallen M.J."/>
        </authorList>
    </citation>
    <scope>NUCLEOTIDE SEQUENCE</scope>
    <source>
        <strain evidence="14">CHK169-11906</strain>
    </source>
</reference>
<dbReference type="PRINTS" id="PR01755">
    <property type="entry name" value="SECFTRNLCASE"/>
</dbReference>
<dbReference type="NCBIfam" id="TIGR01129">
    <property type="entry name" value="secD"/>
    <property type="match status" value="1"/>
</dbReference>
<feature type="transmembrane region" description="Helical" evidence="9">
    <location>
        <begin position="954"/>
        <end position="972"/>
    </location>
</feature>
<evidence type="ECO:0000313" key="14">
    <source>
        <dbReference type="EMBL" id="HJA99494.1"/>
    </source>
</evidence>
<dbReference type="Gene3D" id="3.30.70.3220">
    <property type="match status" value="1"/>
</dbReference>
<dbReference type="InterPro" id="IPR054384">
    <property type="entry name" value="SecDF_P1_head"/>
</dbReference>
<keyword evidence="3 9" id="KW-1003">Cell membrane</keyword>
<dbReference type="HAMAP" id="MF_01464_B">
    <property type="entry name" value="SecF_B"/>
    <property type="match status" value="1"/>
</dbReference>
<dbReference type="EMBL" id="DWYR01000025">
    <property type="protein sequence ID" value="HJA99494.1"/>
    <property type="molecule type" value="Genomic_DNA"/>
</dbReference>
<dbReference type="Proteomes" id="UP000824259">
    <property type="component" value="Unassembled WGS sequence"/>
</dbReference>
<comment type="subcellular location">
    <subcellularLocation>
        <location evidence="1 9">Cell membrane</location>
        <topology evidence="1 9">Multi-pass membrane protein</topology>
    </subcellularLocation>
</comment>
<dbReference type="Pfam" id="PF07549">
    <property type="entry name" value="Sec_GG"/>
    <property type="match status" value="1"/>
</dbReference>
<keyword evidence="6 9" id="KW-1133">Transmembrane helix</keyword>
<proteinExistence type="inferred from homology"/>
<dbReference type="InterPro" id="IPR022813">
    <property type="entry name" value="SecD/SecF_arch_bac"/>
</dbReference>
<dbReference type="Pfam" id="PF22599">
    <property type="entry name" value="SecDF_P1_head"/>
    <property type="match status" value="1"/>
</dbReference>
<dbReference type="InterPro" id="IPR005665">
    <property type="entry name" value="SecF_bac"/>
</dbReference>
<keyword evidence="4 9" id="KW-0812">Transmembrane</keyword>
<dbReference type="Gene3D" id="3.30.1360.200">
    <property type="match status" value="1"/>
</dbReference>
<dbReference type="Pfam" id="PF21760">
    <property type="entry name" value="SecD_1st"/>
    <property type="match status" value="1"/>
</dbReference>
<feature type="transmembrane region" description="Helical" evidence="9">
    <location>
        <begin position="840"/>
        <end position="861"/>
    </location>
</feature>
<comment type="caution">
    <text evidence="14">The sequence shown here is derived from an EMBL/GenBank/DDBJ whole genome shotgun (WGS) entry which is preliminary data.</text>
</comment>
<evidence type="ECO:0000256" key="8">
    <source>
        <dbReference type="ARBA" id="ARBA00023136"/>
    </source>
</evidence>
<feature type="transmembrane region" description="Helical" evidence="9">
    <location>
        <begin position="547"/>
        <end position="566"/>
    </location>
</feature>
<dbReference type="InterPro" id="IPR022646">
    <property type="entry name" value="SecD/SecF_CS"/>
</dbReference>
<dbReference type="SUPFAM" id="SSF82866">
    <property type="entry name" value="Multidrug efflux transporter AcrB transmembrane domain"/>
    <property type="match status" value="2"/>
</dbReference>
<dbReference type="Gene3D" id="1.20.1640.10">
    <property type="entry name" value="Multidrug efflux transporter AcrB transmembrane domain"/>
    <property type="match status" value="2"/>
</dbReference>
<dbReference type="PANTHER" id="PTHR30081:SF1">
    <property type="entry name" value="PROTEIN TRANSLOCASE SUBUNIT SECD"/>
    <property type="match status" value="1"/>
</dbReference>
<dbReference type="GO" id="GO:0065002">
    <property type="term" value="P:intracellular protein transmembrane transport"/>
    <property type="evidence" value="ECO:0007669"/>
    <property type="project" value="UniProtKB-UniRule"/>
</dbReference>
<dbReference type="HAMAP" id="MF_01463_B">
    <property type="entry name" value="SecD_B"/>
    <property type="match status" value="1"/>
</dbReference>
<dbReference type="GO" id="GO:0005886">
    <property type="term" value="C:plasma membrane"/>
    <property type="evidence" value="ECO:0007669"/>
    <property type="project" value="UniProtKB-SubCell"/>
</dbReference>
<evidence type="ECO:0000256" key="7">
    <source>
        <dbReference type="ARBA" id="ARBA00023010"/>
    </source>
</evidence>
<evidence type="ECO:0000259" key="11">
    <source>
        <dbReference type="Pfam" id="PF02355"/>
    </source>
</evidence>
<dbReference type="GO" id="GO:0006605">
    <property type="term" value="P:protein targeting"/>
    <property type="evidence" value="ECO:0007669"/>
    <property type="project" value="UniProtKB-UniRule"/>
</dbReference>
<keyword evidence="2 9" id="KW-0813">Transport</keyword>
<dbReference type="NCBIfam" id="NF009585">
    <property type="entry name" value="PRK13024.1-5"/>
    <property type="match status" value="1"/>
</dbReference>
<accession>A0A9D2L541</accession>